<dbReference type="PROSITE" id="PS50106">
    <property type="entry name" value="PDZ"/>
    <property type="match status" value="5"/>
</dbReference>
<feature type="compositionally biased region" description="Polar residues" evidence="2">
    <location>
        <begin position="535"/>
        <end position="548"/>
    </location>
</feature>
<dbReference type="Gene3D" id="2.30.42.10">
    <property type="match status" value="5"/>
</dbReference>
<feature type="region of interest" description="Disordered" evidence="2">
    <location>
        <begin position="250"/>
        <end position="275"/>
    </location>
</feature>
<dbReference type="CDD" id="cd06731">
    <property type="entry name" value="PDZ1_MAGI-1_3-like"/>
    <property type="match status" value="1"/>
</dbReference>
<feature type="compositionally biased region" description="Basic and acidic residues" evidence="2">
    <location>
        <begin position="549"/>
        <end position="565"/>
    </location>
</feature>
<feature type="domain" description="PDZ" evidence="4">
    <location>
        <begin position="289"/>
        <end position="365"/>
    </location>
</feature>
<feature type="compositionally biased region" description="Polar residues" evidence="2">
    <location>
        <begin position="441"/>
        <end position="453"/>
    </location>
</feature>
<feature type="compositionally biased region" description="Polar residues" evidence="2">
    <location>
        <begin position="52"/>
        <end position="62"/>
    </location>
</feature>
<dbReference type="PANTHER" id="PTHR10316">
    <property type="entry name" value="MEMBRANE ASSOCIATED GUANYLATE KINASE-RELATED"/>
    <property type="match status" value="1"/>
</dbReference>
<evidence type="ECO:0000313" key="6">
    <source>
        <dbReference type="Proteomes" id="UP001217089"/>
    </source>
</evidence>
<sequence length="1114" mass="123312">MSYNPVADWNLKLPFGWEKVEDPHYGTYFIDHVNRRTQYENPVSQAKRLQGEQGNDITSTLPRTKKNQDSAKRSASESDMNNRGAPPEPKRVFVKNPAELKGDIIKTSLVKSERGFGFTIIGGEKRDEEFLQVKKVVENGPAHRDGKIKTGDVLVYVDGQCVLGFTHQDIVSSFQRIPIGQSVDLELCRGYPLHPDDPNTEYIVTLAVTLPQPNHNYTGSPPSYSFFQKTQGQIDLSNTSAKNNIKALPDLTRSTNTSSGSPQGNATNISNDDTPDVLSLFPSKPEMHKIDIVRGEMGFGFTIADSAYGQRVKQILDKPRCKTLQEGDLLQEINNINVRDMSHSQIVGVLKECPKGVETTIVVQRGGLPAKGKKSARSSPVRSLEGHNNAQSDTSFGSNQPGAYFFKENHDNQNTDNKDHTDAPPVRPKTPTKPDIVRPKTPSNENRPKTPTKNIAMINDSRGKPAVSRPPFLEMQNNRMASDSHLLKRDYHDEAGSQDLNQSRTSSEFFNSHSVSFDSSRPPPGPRSDHRNYNRQHNQVNQNHSMQNYHDRDHDPRFEYSRGDTKPGMFRSRTPGPEMMGRGPDYKPEFHRPKTPTANDMRSKTPIPGFGYAPGGNSDFLGTRYMNGPSRHGYGGPQRSWGQHSNDYPGSPPPLRRPENLQDSFDRNNVNSSNNYIQGGAGRPSRQSTSFEDVEPIPSNITRVPKRFPLHSNSSFNSQFSVGNQSPRLPARIPDREDSIRLMELNVTLYRQDSGFGFRIIGGTEEGSQVSVGHIVPGGAADVDGTLRTGDEITHVDGVCVINSSHHRVVQFMSNSSLNGRVNLTVRRRVLSTGETLYPGTPFDSIYPYEVTVTREESEGFGFVIISSVTKSGSTIGRILENSPAERCGRLHVGDRILAVNGVDISHMHHEDIVNLIKDAGYSVSLTVGPPQDDTSSNASTSQRSSQGSMVNAMAYPAQGEGDVRRFPPPPVPPDRLKDRQRGFSNHQGPEEGEYYTVELPRGARGFGFSIRGGKEFNNMPLFVLRIAEGGSADLDGRLRNGGPTVQMLVKRTGKPPPIFEGNGAGMRYGGLPVSNGPIGQSSPYLGRRNIPAAEPRNDQYFYNYQTGRQYTNY</sequence>
<dbReference type="InterPro" id="IPR036034">
    <property type="entry name" value="PDZ_sf"/>
</dbReference>
<evidence type="ECO:0000259" key="4">
    <source>
        <dbReference type="PROSITE" id="PS50106"/>
    </source>
</evidence>
<dbReference type="PROSITE" id="PS01159">
    <property type="entry name" value="WW_DOMAIN_1"/>
    <property type="match status" value="1"/>
</dbReference>
<dbReference type="CDD" id="cd06733">
    <property type="entry name" value="PDZ3_MAGI-1_3-like"/>
    <property type="match status" value="1"/>
</dbReference>
<feature type="compositionally biased region" description="Basic and acidic residues" evidence="2">
    <location>
        <begin position="407"/>
        <end position="422"/>
    </location>
</feature>
<accession>A0ABQ9EDK4</accession>
<feature type="region of interest" description="Disordered" evidence="2">
    <location>
        <begin position="497"/>
        <end position="704"/>
    </location>
</feature>
<dbReference type="SUPFAM" id="SSF50156">
    <property type="entry name" value="PDZ domain-like"/>
    <property type="match status" value="5"/>
</dbReference>
<feature type="compositionally biased region" description="Low complexity" evidence="2">
    <location>
        <begin position="935"/>
        <end position="949"/>
    </location>
</feature>
<feature type="compositionally biased region" description="Polar residues" evidence="2">
    <location>
        <begin position="667"/>
        <end position="677"/>
    </location>
</feature>
<proteinExistence type="predicted"/>
<gene>
    <name evidence="5" type="ORF">KUTeg_020918</name>
</gene>
<dbReference type="InterPro" id="IPR001478">
    <property type="entry name" value="PDZ"/>
</dbReference>
<feature type="compositionally biased region" description="Polar residues" evidence="2">
    <location>
        <begin position="377"/>
        <end position="401"/>
    </location>
</feature>
<feature type="region of interest" description="Disordered" evidence="2">
    <location>
        <begin position="40"/>
        <end position="92"/>
    </location>
</feature>
<feature type="compositionally biased region" description="Polar residues" evidence="2">
    <location>
        <begin position="498"/>
        <end position="515"/>
    </location>
</feature>
<dbReference type="Pfam" id="PF00595">
    <property type="entry name" value="PDZ"/>
    <property type="match status" value="4"/>
</dbReference>
<feature type="domain" description="PDZ" evidence="4">
    <location>
        <begin position="850"/>
        <end position="932"/>
    </location>
</feature>
<dbReference type="CDD" id="cd06732">
    <property type="entry name" value="PDZ2_MAGI-1_3-like"/>
    <property type="match status" value="1"/>
</dbReference>
<feature type="domain" description="WW" evidence="3">
    <location>
        <begin position="11"/>
        <end position="44"/>
    </location>
</feature>
<keyword evidence="1" id="KW-0677">Repeat</keyword>
<dbReference type="InterPro" id="IPR001202">
    <property type="entry name" value="WW_dom"/>
</dbReference>
<keyword evidence="6" id="KW-1185">Reference proteome</keyword>
<dbReference type="Gene3D" id="2.20.70.10">
    <property type="match status" value="1"/>
</dbReference>
<name>A0ABQ9EDK4_TEGGR</name>
<dbReference type="PANTHER" id="PTHR10316:SF40">
    <property type="entry name" value="LD27118P"/>
    <property type="match status" value="1"/>
</dbReference>
<dbReference type="CDD" id="cd00201">
    <property type="entry name" value="WW"/>
    <property type="match status" value="1"/>
</dbReference>
<evidence type="ECO:0000256" key="1">
    <source>
        <dbReference type="ARBA" id="ARBA00022737"/>
    </source>
</evidence>
<feature type="compositionally biased region" description="Polar residues" evidence="2">
    <location>
        <begin position="252"/>
        <end position="272"/>
    </location>
</feature>
<dbReference type="Proteomes" id="UP001217089">
    <property type="component" value="Unassembled WGS sequence"/>
</dbReference>
<dbReference type="PROSITE" id="PS50020">
    <property type="entry name" value="WW_DOMAIN_2"/>
    <property type="match status" value="1"/>
</dbReference>
<dbReference type="SMART" id="SM00456">
    <property type="entry name" value="WW"/>
    <property type="match status" value="1"/>
</dbReference>
<reference evidence="5 6" key="1">
    <citation type="submission" date="2022-12" db="EMBL/GenBank/DDBJ databases">
        <title>Chromosome-level genome of Tegillarca granosa.</title>
        <authorList>
            <person name="Kim J."/>
        </authorList>
    </citation>
    <scope>NUCLEOTIDE SEQUENCE [LARGE SCALE GENOMIC DNA]</scope>
    <source>
        <strain evidence="5">Teg-2019</strain>
        <tissue evidence="5">Adductor muscle</tissue>
    </source>
</reference>
<dbReference type="Pfam" id="PF00397">
    <property type="entry name" value="WW"/>
    <property type="match status" value="1"/>
</dbReference>
<dbReference type="SMART" id="SM00228">
    <property type="entry name" value="PDZ"/>
    <property type="match status" value="4"/>
</dbReference>
<evidence type="ECO:0000259" key="3">
    <source>
        <dbReference type="PROSITE" id="PS50020"/>
    </source>
</evidence>
<feature type="compositionally biased region" description="Basic and acidic residues" evidence="2">
    <location>
        <begin position="656"/>
        <end position="666"/>
    </location>
</feature>
<comment type="caution">
    <text evidence="5">The sequence shown here is derived from an EMBL/GenBank/DDBJ whole genome shotgun (WGS) entry which is preliminary data.</text>
</comment>
<protein>
    <submittedName>
        <fullName evidence="5">Uncharacterized protein</fullName>
    </submittedName>
</protein>
<dbReference type="SUPFAM" id="SSF51045">
    <property type="entry name" value="WW domain"/>
    <property type="match status" value="1"/>
</dbReference>
<feature type="compositionally biased region" description="Basic and acidic residues" evidence="2">
    <location>
        <begin position="66"/>
        <end position="76"/>
    </location>
</feature>
<organism evidence="5 6">
    <name type="scientific">Tegillarca granosa</name>
    <name type="common">Malaysian cockle</name>
    <name type="synonym">Anadara granosa</name>
    <dbReference type="NCBI Taxonomy" id="220873"/>
    <lineage>
        <taxon>Eukaryota</taxon>
        <taxon>Metazoa</taxon>
        <taxon>Spiralia</taxon>
        <taxon>Lophotrochozoa</taxon>
        <taxon>Mollusca</taxon>
        <taxon>Bivalvia</taxon>
        <taxon>Autobranchia</taxon>
        <taxon>Pteriomorphia</taxon>
        <taxon>Arcoida</taxon>
        <taxon>Arcoidea</taxon>
        <taxon>Arcidae</taxon>
        <taxon>Tegillarca</taxon>
    </lineage>
</organism>
<feature type="domain" description="PDZ" evidence="4">
    <location>
        <begin position="746"/>
        <end position="828"/>
    </location>
</feature>
<feature type="domain" description="PDZ" evidence="4">
    <location>
        <begin position="997"/>
        <end position="1042"/>
    </location>
</feature>
<feature type="region of interest" description="Disordered" evidence="2">
    <location>
        <begin position="927"/>
        <end position="993"/>
    </location>
</feature>
<dbReference type="InterPro" id="IPR036020">
    <property type="entry name" value="WW_dom_sf"/>
</dbReference>
<feature type="domain" description="PDZ" evidence="4">
    <location>
        <begin position="106"/>
        <end position="176"/>
    </location>
</feature>
<feature type="region of interest" description="Disordered" evidence="2">
    <location>
        <begin position="368"/>
        <end position="476"/>
    </location>
</feature>
<dbReference type="CDD" id="cd06734">
    <property type="entry name" value="PDZ4_MAGI-1_3-like"/>
    <property type="match status" value="1"/>
</dbReference>
<evidence type="ECO:0000313" key="5">
    <source>
        <dbReference type="EMBL" id="KAJ8301931.1"/>
    </source>
</evidence>
<dbReference type="EMBL" id="JARBDR010000918">
    <property type="protein sequence ID" value="KAJ8301931.1"/>
    <property type="molecule type" value="Genomic_DNA"/>
</dbReference>
<evidence type="ECO:0000256" key="2">
    <source>
        <dbReference type="SAM" id="MobiDB-lite"/>
    </source>
</evidence>